<dbReference type="Gene3D" id="3.40.50.1000">
    <property type="entry name" value="HAD superfamily/HAD-like"/>
    <property type="match status" value="1"/>
</dbReference>
<comment type="caution">
    <text evidence="1">The sequence shown here is derived from an EMBL/GenBank/DDBJ whole genome shotgun (WGS) entry which is preliminary data.</text>
</comment>
<gene>
    <name evidence="1" type="ORF">HMPREF3200_01630</name>
</gene>
<evidence type="ECO:0000313" key="2">
    <source>
        <dbReference type="Proteomes" id="UP000070383"/>
    </source>
</evidence>
<dbReference type="PANTHER" id="PTHR10000:SF8">
    <property type="entry name" value="HAD SUPERFAMILY HYDROLASE-LIKE, TYPE 3"/>
    <property type="match status" value="1"/>
</dbReference>
<dbReference type="SFLD" id="SFLDG01140">
    <property type="entry name" value="C2.B:_Phosphomannomutase_and_P"/>
    <property type="match status" value="1"/>
</dbReference>
<dbReference type="InterPro" id="IPR023214">
    <property type="entry name" value="HAD_sf"/>
</dbReference>
<accession>A0A133KAZ8</accession>
<dbReference type="PRINTS" id="PR00119">
    <property type="entry name" value="CATATPASE"/>
</dbReference>
<dbReference type="PATRIC" id="fig|33036.3.peg.1613"/>
<dbReference type="InterPro" id="IPR000150">
    <property type="entry name" value="Cof"/>
</dbReference>
<proteinExistence type="predicted"/>
<evidence type="ECO:0000313" key="1">
    <source>
        <dbReference type="EMBL" id="KWZ76677.1"/>
    </source>
</evidence>
<keyword evidence="1" id="KW-0378">Hydrolase</keyword>
<dbReference type="PROSITE" id="PS01229">
    <property type="entry name" value="COF_2"/>
    <property type="match status" value="1"/>
</dbReference>
<dbReference type="Proteomes" id="UP000070383">
    <property type="component" value="Unassembled WGS sequence"/>
</dbReference>
<keyword evidence="2" id="KW-1185">Reference proteome</keyword>
<dbReference type="Pfam" id="PF08282">
    <property type="entry name" value="Hydrolase_3"/>
    <property type="match status" value="1"/>
</dbReference>
<dbReference type="GO" id="GO:0000287">
    <property type="term" value="F:magnesium ion binding"/>
    <property type="evidence" value="ECO:0007669"/>
    <property type="project" value="TreeGrafter"/>
</dbReference>
<dbReference type="EMBL" id="LRPM01000071">
    <property type="protein sequence ID" value="KWZ76677.1"/>
    <property type="molecule type" value="Genomic_DNA"/>
</dbReference>
<dbReference type="OrthoDB" id="9790031at2"/>
<dbReference type="PANTHER" id="PTHR10000">
    <property type="entry name" value="PHOSPHOSERINE PHOSPHATASE"/>
    <property type="match status" value="1"/>
</dbReference>
<dbReference type="InterPro" id="IPR036412">
    <property type="entry name" value="HAD-like_sf"/>
</dbReference>
<dbReference type="GO" id="GO:0005829">
    <property type="term" value="C:cytosol"/>
    <property type="evidence" value="ECO:0007669"/>
    <property type="project" value="TreeGrafter"/>
</dbReference>
<organism evidence="1 2">
    <name type="scientific">Anaerococcus tetradius</name>
    <dbReference type="NCBI Taxonomy" id="33036"/>
    <lineage>
        <taxon>Bacteria</taxon>
        <taxon>Bacillati</taxon>
        <taxon>Bacillota</taxon>
        <taxon>Tissierellia</taxon>
        <taxon>Tissierellales</taxon>
        <taxon>Peptoniphilaceae</taxon>
        <taxon>Anaerococcus</taxon>
    </lineage>
</organism>
<reference evidence="2" key="1">
    <citation type="submission" date="2016-01" db="EMBL/GenBank/DDBJ databases">
        <authorList>
            <person name="Mitreva M."/>
            <person name="Pepin K.H."/>
            <person name="Mihindukulasuriya K.A."/>
            <person name="Fulton R."/>
            <person name="Fronick C."/>
            <person name="O'Laughlin M."/>
            <person name="Miner T."/>
            <person name="Herter B."/>
            <person name="Rosa B.A."/>
            <person name="Cordes M."/>
            <person name="Tomlinson C."/>
            <person name="Wollam A."/>
            <person name="Palsikar V.B."/>
            <person name="Mardis E.R."/>
            <person name="Wilson R.K."/>
        </authorList>
    </citation>
    <scope>NUCLEOTIDE SEQUENCE [LARGE SCALE GENOMIC DNA]</scope>
    <source>
        <strain evidence="2">MJR8151</strain>
    </source>
</reference>
<dbReference type="RefSeq" id="WP_060929785.1">
    <property type="nucleotide sequence ID" value="NZ_KQ955289.1"/>
</dbReference>
<name>A0A133KAZ8_9FIRM</name>
<sequence>MNKDIKMIVFDLDGTLLNDKKEILEQTVEVIEKLKKKGIRIVLNSGRTFNGMWRMRQKLNLMSFDDYSICGTGAFVRRNADGKVLIENPLAKADYELLEEMIRGYDLQLSIHTMNILYLNDEVPNEAFIVDQKQVSMPWFKFEKFEDIEDSISRIALNGDKEVLDDFYEKNKAKLQKDYKIMRNEIHLLEILNKNAGKSESLKKLCQILKLERENIMYFGDGMNDIKSLEFAGCGVAMGSGRQEAKKAADYIIGSNEQASIANFLKEYFNLDV</sequence>
<dbReference type="AlphaFoldDB" id="A0A133KAZ8"/>
<dbReference type="SFLD" id="SFLDS00003">
    <property type="entry name" value="Haloacid_Dehalogenase"/>
    <property type="match status" value="1"/>
</dbReference>
<dbReference type="NCBIfam" id="TIGR01484">
    <property type="entry name" value="HAD-SF-IIB"/>
    <property type="match status" value="1"/>
</dbReference>
<dbReference type="CDD" id="cd07516">
    <property type="entry name" value="HAD_Pase"/>
    <property type="match status" value="1"/>
</dbReference>
<protein>
    <submittedName>
        <fullName evidence="1">Cof-like hydrolase</fullName>
    </submittedName>
</protein>
<dbReference type="NCBIfam" id="TIGR00099">
    <property type="entry name" value="Cof-subfamily"/>
    <property type="match status" value="1"/>
</dbReference>
<dbReference type="Gene3D" id="3.30.1240.10">
    <property type="match status" value="1"/>
</dbReference>
<dbReference type="STRING" id="33036.HMPREF3200_01630"/>
<dbReference type="GO" id="GO:0016791">
    <property type="term" value="F:phosphatase activity"/>
    <property type="evidence" value="ECO:0007669"/>
    <property type="project" value="UniProtKB-ARBA"/>
</dbReference>
<dbReference type="SUPFAM" id="SSF56784">
    <property type="entry name" value="HAD-like"/>
    <property type="match status" value="1"/>
</dbReference>
<dbReference type="InterPro" id="IPR006379">
    <property type="entry name" value="HAD-SF_hydro_IIB"/>
</dbReference>